<dbReference type="SUPFAM" id="SSF75005">
    <property type="entry name" value="Arabinanase/levansucrase/invertase"/>
    <property type="match status" value="1"/>
</dbReference>
<evidence type="ECO:0000313" key="1">
    <source>
        <dbReference type="EMBL" id="CAD8716693.1"/>
    </source>
</evidence>
<proteinExistence type="predicted"/>
<organism evidence="1">
    <name type="scientific">Chromulina nebulosa</name>
    <dbReference type="NCBI Taxonomy" id="96789"/>
    <lineage>
        <taxon>Eukaryota</taxon>
        <taxon>Sar</taxon>
        <taxon>Stramenopiles</taxon>
        <taxon>Ochrophyta</taxon>
        <taxon>Chrysophyceae</taxon>
        <taxon>Chromulinales</taxon>
        <taxon>Chromulinaceae</taxon>
        <taxon>Chromulina</taxon>
    </lineage>
</organism>
<protein>
    <submittedName>
        <fullName evidence="1">Uncharacterized protein</fullName>
    </submittedName>
</protein>
<dbReference type="InterPro" id="IPR023296">
    <property type="entry name" value="Glyco_hydro_beta-prop_sf"/>
</dbReference>
<dbReference type="EMBL" id="HBFD01003039">
    <property type="protein sequence ID" value="CAD8716693.1"/>
    <property type="molecule type" value="Transcribed_RNA"/>
</dbReference>
<accession>A0A7S0SVW3</accession>
<reference evidence="1" key="1">
    <citation type="submission" date="2021-01" db="EMBL/GenBank/DDBJ databases">
        <authorList>
            <person name="Corre E."/>
            <person name="Pelletier E."/>
            <person name="Niang G."/>
            <person name="Scheremetjew M."/>
            <person name="Finn R."/>
            <person name="Kale V."/>
            <person name="Holt S."/>
            <person name="Cochrane G."/>
            <person name="Meng A."/>
            <person name="Brown T."/>
            <person name="Cohen L."/>
        </authorList>
    </citation>
    <scope>NUCLEOTIDE SEQUENCE</scope>
    <source>
        <strain evidence="1">UTEXLB2642</strain>
    </source>
</reference>
<sequence>MSAYEKNWSPFLYNESLYFVYRVLPLEVIYFTDYYYTPKNRYYHTHGFLSVKMNLTSLDKCSQMNYKDGLSWAYGKIRGGTPLYLIQDVGYVGFFHSLLPSCDYNYFFGAYVISSHPPFKILKMSHQPIISNDVLVMHTGNQYKSVIFPMSYYMLDHDKKILDTKTNIYISNISSIVVAAGYADSVGYIIHLDITMLLNSMTDMVDSC</sequence>
<dbReference type="AlphaFoldDB" id="A0A7S0SVW3"/>
<gene>
    <name evidence="1" type="ORF">CNEB1095_LOCUS1974</name>
</gene>
<name>A0A7S0SVW3_9STRA</name>
<dbReference type="Gene3D" id="2.115.10.20">
    <property type="entry name" value="Glycosyl hydrolase domain, family 43"/>
    <property type="match status" value="1"/>
</dbReference>